<dbReference type="InterPro" id="IPR009866">
    <property type="entry name" value="NADH_UbQ_OxRdtase_NDUFB4_su"/>
</dbReference>
<evidence type="ECO:0000256" key="3">
    <source>
        <dbReference type="ARBA" id="ARBA00018681"/>
    </source>
</evidence>
<dbReference type="Pfam" id="PF07225">
    <property type="entry name" value="NDUF_B4"/>
    <property type="match status" value="1"/>
</dbReference>
<evidence type="ECO:0000256" key="9">
    <source>
        <dbReference type="ARBA" id="ARBA00022989"/>
    </source>
</evidence>
<gene>
    <name evidence="14" type="ORF">RDWZM_008872</name>
</gene>
<dbReference type="AlphaFoldDB" id="A0A9Q0M5F7"/>
<evidence type="ECO:0000313" key="15">
    <source>
        <dbReference type="Proteomes" id="UP001142055"/>
    </source>
</evidence>
<protein>
    <recommendedName>
        <fullName evidence="3">NADH dehydrogenase [ubiquinone] 1 beta subcomplex subunit 4</fullName>
    </recommendedName>
    <alternativeName>
        <fullName evidence="12">Complex I-B15</fullName>
    </alternativeName>
    <alternativeName>
        <fullName evidence="13">NADH-ubiquinone oxidoreductase B15 subunit</fullName>
    </alternativeName>
</protein>
<comment type="caution">
    <text evidence="14">The sequence shown here is derived from an EMBL/GenBank/DDBJ whole genome shotgun (WGS) entry which is preliminary data.</text>
</comment>
<accession>A0A9Q0M5F7</accession>
<keyword evidence="7" id="KW-0999">Mitochondrion inner membrane</keyword>
<evidence type="ECO:0000313" key="14">
    <source>
        <dbReference type="EMBL" id="KAJ6217715.1"/>
    </source>
</evidence>
<evidence type="ECO:0000256" key="1">
    <source>
        <dbReference type="ARBA" id="ARBA00004434"/>
    </source>
</evidence>
<evidence type="ECO:0000256" key="2">
    <source>
        <dbReference type="ARBA" id="ARBA00007260"/>
    </source>
</evidence>
<keyword evidence="6" id="KW-0812">Transmembrane</keyword>
<keyword evidence="4" id="KW-0813">Transport</keyword>
<name>A0A9Q0M5F7_BLOTA</name>
<evidence type="ECO:0000256" key="10">
    <source>
        <dbReference type="ARBA" id="ARBA00023128"/>
    </source>
</evidence>
<dbReference type="PANTHER" id="PTHR15469:SF0">
    <property type="entry name" value="NADH DEHYDROGENASE [UBIQUINONE] 1 BETA SUBCOMPLEX SUBUNIT 4"/>
    <property type="match status" value="1"/>
</dbReference>
<reference evidence="14" key="1">
    <citation type="submission" date="2022-12" db="EMBL/GenBank/DDBJ databases">
        <title>Genome assemblies of Blomia tropicalis.</title>
        <authorList>
            <person name="Cui Y."/>
        </authorList>
    </citation>
    <scope>NUCLEOTIDE SEQUENCE</scope>
    <source>
        <tissue evidence="14">Adult mites</tissue>
    </source>
</reference>
<dbReference type="OrthoDB" id="5818798at2759"/>
<sequence>MSPKFHESPEELDRIKRRREIRMRLQHEFNRVAYSPYRMAHHVEVLDPAVSRYTAMRASIYEYWKPNWSNFWKFAFLTHIPIALLSYRLYTKMVKVDEDCKSGKIPYEKRHLTRI</sequence>
<keyword evidence="8" id="KW-0249">Electron transport</keyword>
<dbReference type="GO" id="GO:0005743">
    <property type="term" value="C:mitochondrial inner membrane"/>
    <property type="evidence" value="ECO:0007669"/>
    <property type="project" value="UniProtKB-SubCell"/>
</dbReference>
<dbReference type="PANTHER" id="PTHR15469">
    <property type="entry name" value="NADH-UBIQUINONE OXIDOREDUCTASE B15 SUBUNIT"/>
    <property type="match status" value="1"/>
</dbReference>
<keyword evidence="10" id="KW-0496">Mitochondrion</keyword>
<evidence type="ECO:0000256" key="6">
    <source>
        <dbReference type="ARBA" id="ARBA00022692"/>
    </source>
</evidence>
<evidence type="ECO:0000256" key="5">
    <source>
        <dbReference type="ARBA" id="ARBA00022660"/>
    </source>
</evidence>
<keyword evidence="15" id="KW-1185">Reference proteome</keyword>
<evidence type="ECO:0000256" key="4">
    <source>
        <dbReference type="ARBA" id="ARBA00022448"/>
    </source>
</evidence>
<evidence type="ECO:0000256" key="12">
    <source>
        <dbReference type="ARBA" id="ARBA00030212"/>
    </source>
</evidence>
<dbReference type="Proteomes" id="UP001142055">
    <property type="component" value="Chromosome 3"/>
</dbReference>
<evidence type="ECO:0000256" key="8">
    <source>
        <dbReference type="ARBA" id="ARBA00022982"/>
    </source>
</evidence>
<dbReference type="EMBL" id="JAPWDV010000003">
    <property type="protein sequence ID" value="KAJ6217715.1"/>
    <property type="molecule type" value="Genomic_DNA"/>
</dbReference>
<evidence type="ECO:0000256" key="7">
    <source>
        <dbReference type="ARBA" id="ARBA00022792"/>
    </source>
</evidence>
<evidence type="ECO:0000256" key="11">
    <source>
        <dbReference type="ARBA" id="ARBA00023136"/>
    </source>
</evidence>
<proteinExistence type="inferred from homology"/>
<comment type="subcellular location">
    <subcellularLocation>
        <location evidence="1">Mitochondrion inner membrane</location>
        <topology evidence="1">Single-pass membrane protein</topology>
    </subcellularLocation>
</comment>
<comment type="similarity">
    <text evidence="2">Belongs to the complex I NDUFB4 subunit family.</text>
</comment>
<keyword evidence="9" id="KW-1133">Transmembrane helix</keyword>
<organism evidence="14 15">
    <name type="scientific">Blomia tropicalis</name>
    <name type="common">Mite</name>
    <dbReference type="NCBI Taxonomy" id="40697"/>
    <lineage>
        <taxon>Eukaryota</taxon>
        <taxon>Metazoa</taxon>
        <taxon>Ecdysozoa</taxon>
        <taxon>Arthropoda</taxon>
        <taxon>Chelicerata</taxon>
        <taxon>Arachnida</taxon>
        <taxon>Acari</taxon>
        <taxon>Acariformes</taxon>
        <taxon>Sarcoptiformes</taxon>
        <taxon>Astigmata</taxon>
        <taxon>Glycyphagoidea</taxon>
        <taxon>Echimyopodidae</taxon>
        <taxon>Blomia</taxon>
    </lineage>
</organism>
<evidence type="ECO:0000256" key="13">
    <source>
        <dbReference type="ARBA" id="ARBA00030987"/>
    </source>
</evidence>
<keyword evidence="11" id="KW-0472">Membrane</keyword>
<keyword evidence="5" id="KW-0679">Respiratory chain</keyword>
<dbReference type="OMA" id="NPYRHAT"/>